<dbReference type="InterPro" id="IPR036097">
    <property type="entry name" value="HisK_dim/P_sf"/>
</dbReference>
<evidence type="ECO:0000256" key="7">
    <source>
        <dbReference type="ARBA" id="ARBA00022840"/>
    </source>
</evidence>
<keyword evidence="6 10" id="KW-0418">Kinase</keyword>
<dbReference type="Proteomes" id="UP001620460">
    <property type="component" value="Unassembled WGS sequence"/>
</dbReference>
<protein>
    <recommendedName>
        <fullName evidence="2">histidine kinase</fullName>
        <ecNumber evidence="2">2.7.13.3</ecNumber>
    </recommendedName>
</protein>
<dbReference type="InterPro" id="IPR005467">
    <property type="entry name" value="His_kinase_dom"/>
</dbReference>
<dbReference type="Pfam" id="PF00512">
    <property type="entry name" value="HisKA"/>
    <property type="match status" value="1"/>
</dbReference>
<evidence type="ECO:0000256" key="5">
    <source>
        <dbReference type="ARBA" id="ARBA00022741"/>
    </source>
</evidence>
<dbReference type="InterPro" id="IPR050351">
    <property type="entry name" value="BphY/WalK/GraS-like"/>
</dbReference>
<dbReference type="InterPro" id="IPR004358">
    <property type="entry name" value="Sig_transdc_His_kin-like_C"/>
</dbReference>
<dbReference type="PRINTS" id="PR00344">
    <property type="entry name" value="BCTRLSENSOR"/>
</dbReference>
<dbReference type="Gene3D" id="1.10.287.130">
    <property type="match status" value="1"/>
</dbReference>
<dbReference type="Gene3D" id="3.30.565.10">
    <property type="entry name" value="Histidine kinase-like ATPase, C-terminal domain"/>
    <property type="match status" value="1"/>
</dbReference>
<evidence type="ECO:0000256" key="4">
    <source>
        <dbReference type="ARBA" id="ARBA00022679"/>
    </source>
</evidence>
<evidence type="ECO:0000259" key="9">
    <source>
        <dbReference type="PROSITE" id="PS50109"/>
    </source>
</evidence>
<name>A0ABW8JWB6_9GAMM</name>
<evidence type="ECO:0000313" key="11">
    <source>
        <dbReference type="Proteomes" id="UP001620460"/>
    </source>
</evidence>
<proteinExistence type="predicted"/>
<dbReference type="SUPFAM" id="SSF55874">
    <property type="entry name" value="ATPase domain of HSP90 chaperone/DNA topoisomerase II/histidine kinase"/>
    <property type="match status" value="1"/>
</dbReference>
<dbReference type="GO" id="GO:0016301">
    <property type="term" value="F:kinase activity"/>
    <property type="evidence" value="ECO:0007669"/>
    <property type="project" value="UniProtKB-KW"/>
</dbReference>
<keyword evidence="3" id="KW-0597">Phosphoprotein</keyword>
<evidence type="ECO:0000256" key="1">
    <source>
        <dbReference type="ARBA" id="ARBA00000085"/>
    </source>
</evidence>
<dbReference type="Pfam" id="PF02518">
    <property type="entry name" value="HATPase_c"/>
    <property type="match status" value="1"/>
</dbReference>
<dbReference type="RefSeq" id="WP_404634894.1">
    <property type="nucleotide sequence ID" value="NZ_JADIKM010000004.1"/>
</dbReference>
<reference evidence="10 11" key="1">
    <citation type="submission" date="2020-10" db="EMBL/GenBank/DDBJ databases">
        <title>Phylogeny of dyella-like bacteria.</title>
        <authorList>
            <person name="Fu J."/>
        </authorList>
    </citation>
    <scope>NUCLEOTIDE SEQUENCE [LARGE SCALE GENOMIC DNA]</scope>
    <source>
        <strain evidence="10 11">Gsoil3046</strain>
    </source>
</reference>
<evidence type="ECO:0000256" key="3">
    <source>
        <dbReference type="ARBA" id="ARBA00022553"/>
    </source>
</evidence>
<sequence>MSDTRIARIQLAALADYLDQQRSDILRRWRVATERIPGFTAALSLSRLQFNDHIPGVIDAYTRTLRVWPEAPTPRAERREQEQVSGHGLQRWQQGYQLRDLTREWGQLQMCLMDIVESYADAHPELEADVMRTAREELSRLCWNGINESTTQYWHLHQTEAAGYINDLKQALATVGVLERARAEAWREAAHDLRGSVTVVKGASSVLDSEDLPEPARSRFLSMLQRGVSSLHEMLNDLMDLARLEAGHEQRSITSFDAAAMLRDFCITSMPLADAKGLYLRTEGPDQLMVEGDRTKITRILQNLVLNALKYTERGGIIVTWQAEDASPGESWSFCVQDTGPGLDAGPGAPLAQQMYDATQVMHRVDDSHADGTVAERSDYAQTQPAQSQTLPPHQARGEGVGLAIVKRLCELLDAGIELETSPGNGSTFRVALPVRYPESEARLTDADEA</sequence>
<evidence type="ECO:0000313" key="10">
    <source>
        <dbReference type="EMBL" id="MFK2905412.1"/>
    </source>
</evidence>
<comment type="catalytic activity">
    <reaction evidence="1">
        <text>ATP + protein L-histidine = ADP + protein N-phospho-L-histidine.</text>
        <dbReference type="EC" id="2.7.13.3"/>
    </reaction>
</comment>
<dbReference type="InterPro" id="IPR036890">
    <property type="entry name" value="HATPase_C_sf"/>
</dbReference>
<keyword evidence="7" id="KW-0067">ATP-binding</keyword>
<dbReference type="PANTHER" id="PTHR42878">
    <property type="entry name" value="TWO-COMPONENT HISTIDINE KINASE"/>
    <property type="match status" value="1"/>
</dbReference>
<keyword evidence="11" id="KW-1185">Reference proteome</keyword>
<dbReference type="InterPro" id="IPR003661">
    <property type="entry name" value="HisK_dim/P_dom"/>
</dbReference>
<dbReference type="PROSITE" id="PS50109">
    <property type="entry name" value="HIS_KIN"/>
    <property type="match status" value="1"/>
</dbReference>
<accession>A0ABW8JWB6</accession>
<dbReference type="SMART" id="SM00387">
    <property type="entry name" value="HATPase_c"/>
    <property type="match status" value="1"/>
</dbReference>
<feature type="domain" description="Histidine kinase" evidence="9">
    <location>
        <begin position="188"/>
        <end position="437"/>
    </location>
</feature>
<keyword evidence="4" id="KW-0808">Transferase</keyword>
<keyword evidence="5" id="KW-0547">Nucleotide-binding</keyword>
<dbReference type="CDD" id="cd00082">
    <property type="entry name" value="HisKA"/>
    <property type="match status" value="1"/>
</dbReference>
<evidence type="ECO:0000256" key="6">
    <source>
        <dbReference type="ARBA" id="ARBA00022777"/>
    </source>
</evidence>
<dbReference type="EC" id="2.7.13.3" evidence="2"/>
<organism evidence="10 11">
    <name type="scientific">Dyella ginsengisoli</name>
    <dbReference type="NCBI Taxonomy" id="363848"/>
    <lineage>
        <taxon>Bacteria</taxon>
        <taxon>Pseudomonadati</taxon>
        <taxon>Pseudomonadota</taxon>
        <taxon>Gammaproteobacteria</taxon>
        <taxon>Lysobacterales</taxon>
        <taxon>Rhodanobacteraceae</taxon>
        <taxon>Dyella</taxon>
    </lineage>
</organism>
<evidence type="ECO:0000256" key="8">
    <source>
        <dbReference type="ARBA" id="ARBA00023012"/>
    </source>
</evidence>
<dbReference type="SMART" id="SM00388">
    <property type="entry name" value="HisKA"/>
    <property type="match status" value="1"/>
</dbReference>
<dbReference type="SUPFAM" id="SSF47384">
    <property type="entry name" value="Homodimeric domain of signal transducing histidine kinase"/>
    <property type="match status" value="1"/>
</dbReference>
<dbReference type="EMBL" id="JADIKM010000004">
    <property type="protein sequence ID" value="MFK2905412.1"/>
    <property type="molecule type" value="Genomic_DNA"/>
</dbReference>
<dbReference type="InterPro" id="IPR003594">
    <property type="entry name" value="HATPase_dom"/>
</dbReference>
<keyword evidence="8" id="KW-0902">Two-component regulatory system</keyword>
<dbReference type="PANTHER" id="PTHR42878:SF7">
    <property type="entry name" value="SENSOR HISTIDINE KINASE GLRK"/>
    <property type="match status" value="1"/>
</dbReference>
<comment type="caution">
    <text evidence="10">The sequence shown here is derived from an EMBL/GenBank/DDBJ whole genome shotgun (WGS) entry which is preliminary data.</text>
</comment>
<gene>
    <name evidence="10" type="ORF">ISP17_15720</name>
</gene>
<evidence type="ECO:0000256" key="2">
    <source>
        <dbReference type="ARBA" id="ARBA00012438"/>
    </source>
</evidence>